<dbReference type="AlphaFoldDB" id="A0A5C4SBP2"/>
<evidence type="ECO:0000313" key="2">
    <source>
        <dbReference type="Proteomes" id="UP000308271"/>
    </source>
</evidence>
<dbReference type="OrthoDB" id="594021at2"/>
<evidence type="ECO:0000313" key="1">
    <source>
        <dbReference type="EMBL" id="TNJ40339.1"/>
    </source>
</evidence>
<dbReference type="RefSeq" id="WP_139455809.1">
    <property type="nucleotide sequence ID" value="NZ_VDCH01000001.1"/>
</dbReference>
<sequence>MTDFKTIYGELRGVEFRTLYSNGKTDGCLVREENILSTPYGDLIPQFEAEDMGRRHLKPFYFYKSGAIKSVPLQTQTLLRTPVGGVPAELVTFYESGALKRLFPLDGKLSGFWTAKNEFALAEELTVESPLGSLRAKFIALQFFESGALKSLTLWPGEFLTLSTPAGQIRVRTGIAFYENGAIRSLEPAGVVKVETPIGALTAYDNDPQGIHGDLNSLQFSPEGDVMALKTVSEEITVIDQLGNPHLFAPWLKDNPCGHERKVVVPLKVRFSKGRIIFDDRQESFSMEQCQVEIRAFDRKAGDPAYSCAG</sequence>
<organism evidence="1 2">
    <name type="scientific">Chlorobaculum thiosulfatiphilum</name>
    <name type="common">Chlorobium limicola f.sp. thiosulfatophilum</name>
    <dbReference type="NCBI Taxonomy" id="115852"/>
    <lineage>
        <taxon>Bacteria</taxon>
        <taxon>Pseudomonadati</taxon>
        <taxon>Chlorobiota</taxon>
        <taxon>Chlorobiia</taxon>
        <taxon>Chlorobiales</taxon>
        <taxon>Chlorobiaceae</taxon>
        <taxon>Chlorobaculum</taxon>
    </lineage>
</organism>
<reference evidence="1 2" key="1">
    <citation type="submission" date="2019-05" db="EMBL/GenBank/DDBJ databases">
        <title>Draft Whole-Genome sequence of the green sulfur bacterium Chlorobaculum thiosulfatiphilum DSM 249.</title>
        <authorList>
            <person name="Meyer T.E."/>
            <person name="Kyndt J.A."/>
        </authorList>
    </citation>
    <scope>NUCLEOTIDE SEQUENCE [LARGE SCALE GENOMIC DNA]</scope>
    <source>
        <strain evidence="1 2">DSM 249</strain>
    </source>
</reference>
<proteinExistence type="predicted"/>
<comment type="caution">
    <text evidence="1">The sequence shown here is derived from an EMBL/GenBank/DDBJ whole genome shotgun (WGS) entry which is preliminary data.</text>
</comment>
<accession>A0A5C4SBP2</accession>
<gene>
    <name evidence="1" type="ORF">FGF66_00855</name>
</gene>
<name>A0A5C4SBP2_CHLTI</name>
<dbReference type="Proteomes" id="UP000308271">
    <property type="component" value="Unassembled WGS sequence"/>
</dbReference>
<dbReference type="EMBL" id="VDCH01000001">
    <property type="protein sequence ID" value="TNJ40339.1"/>
    <property type="molecule type" value="Genomic_DNA"/>
</dbReference>
<keyword evidence="2" id="KW-1185">Reference proteome</keyword>
<protein>
    <submittedName>
        <fullName evidence="1">Uncharacterized protein</fullName>
    </submittedName>
</protein>